<evidence type="ECO:0000313" key="3">
    <source>
        <dbReference type="Proteomes" id="UP000321157"/>
    </source>
</evidence>
<comment type="caution">
    <text evidence="2">The sequence shown here is derived from an EMBL/GenBank/DDBJ whole genome shotgun (WGS) entry which is preliminary data.</text>
</comment>
<protein>
    <submittedName>
        <fullName evidence="2">Uncharacterized protein</fullName>
    </submittedName>
</protein>
<dbReference type="AlphaFoldDB" id="A0A511VDS6"/>
<feature type="region of interest" description="Disordered" evidence="1">
    <location>
        <begin position="22"/>
        <end position="59"/>
    </location>
</feature>
<reference evidence="2 3" key="1">
    <citation type="submission" date="2019-07" db="EMBL/GenBank/DDBJ databases">
        <title>Whole genome shotgun sequence of Aneurinibacillus danicus NBRC 102444.</title>
        <authorList>
            <person name="Hosoyama A."/>
            <person name="Uohara A."/>
            <person name="Ohji S."/>
            <person name="Ichikawa N."/>
        </authorList>
    </citation>
    <scope>NUCLEOTIDE SEQUENCE [LARGE SCALE GENOMIC DNA]</scope>
    <source>
        <strain evidence="2 3">NBRC 102444</strain>
    </source>
</reference>
<accession>A0A511VDS6</accession>
<name>A0A511VDS6_9BACL</name>
<dbReference type="EMBL" id="BJXX01000132">
    <property type="protein sequence ID" value="GEN35422.1"/>
    <property type="molecule type" value="Genomic_DNA"/>
</dbReference>
<evidence type="ECO:0000256" key="1">
    <source>
        <dbReference type="SAM" id="MobiDB-lite"/>
    </source>
</evidence>
<dbReference type="RefSeq" id="WP_146810956.1">
    <property type="nucleotide sequence ID" value="NZ_BJXX01000132.1"/>
</dbReference>
<organism evidence="2 3">
    <name type="scientific">Aneurinibacillus danicus</name>
    <dbReference type="NCBI Taxonomy" id="267746"/>
    <lineage>
        <taxon>Bacteria</taxon>
        <taxon>Bacillati</taxon>
        <taxon>Bacillota</taxon>
        <taxon>Bacilli</taxon>
        <taxon>Bacillales</taxon>
        <taxon>Paenibacillaceae</taxon>
        <taxon>Aneurinibacillus group</taxon>
        <taxon>Aneurinibacillus</taxon>
    </lineage>
</organism>
<dbReference type="Proteomes" id="UP000321157">
    <property type="component" value="Unassembled WGS sequence"/>
</dbReference>
<sequence length="59" mass="7222">MNRKEENHWENVYDKNSEIFGKNKRITEDTQEKPTPFYNKQQAQLHRTFGRSPDKKYGY</sequence>
<evidence type="ECO:0000313" key="2">
    <source>
        <dbReference type="EMBL" id="GEN35422.1"/>
    </source>
</evidence>
<keyword evidence="3" id="KW-1185">Reference proteome</keyword>
<gene>
    <name evidence="2" type="ORF">ADA01nite_28820</name>
</gene>
<proteinExistence type="predicted"/>